<evidence type="ECO:0000313" key="2">
    <source>
        <dbReference type="Proteomes" id="UP000320455"/>
    </source>
</evidence>
<proteinExistence type="predicted"/>
<protein>
    <submittedName>
        <fullName evidence="1">RHS repeat-associated core domain-containing protein</fullName>
    </submittedName>
</protein>
<reference evidence="2" key="1">
    <citation type="journal article" date="2020" name="Phytopathology">
        <title>Genomic acquisitions in emerging populations of Xanthomonas vasicola pv. vasculorum infecting corn in the U.S. and Argentina.</title>
        <authorList>
            <person name="Perez-Quintero A.L."/>
        </authorList>
    </citation>
    <scope>NUCLEOTIDE SEQUENCE [LARGE SCALE GENOMIC DNA]</scope>
    <source>
        <strain evidence="2">Xvh-L</strain>
    </source>
</reference>
<name>A0ABD7S327_XANVA</name>
<dbReference type="EMBL" id="VOCK01000170">
    <property type="protein sequence ID" value="TWQ46625.1"/>
    <property type="molecule type" value="Genomic_DNA"/>
</dbReference>
<accession>A0ABD7S327</accession>
<dbReference type="Gene3D" id="2.180.10.10">
    <property type="entry name" value="RHS repeat-associated core"/>
    <property type="match status" value="1"/>
</dbReference>
<keyword evidence="2" id="KW-1185">Reference proteome</keyword>
<dbReference type="PANTHER" id="PTHR32305">
    <property type="match status" value="1"/>
</dbReference>
<dbReference type="PANTHER" id="PTHR32305:SF15">
    <property type="entry name" value="PROTEIN RHSA-RELATED"/>
    <property type="match status" value="1"/>
</dbReference>
<dbReference type="InterPro" id="IPR050708">
    <property type="entry name" value="T6SS_VgrG/RHS"/>
</dbReference>
<comment type="caution">
    <text evidence="1">The sequence shown here is derived from an EMBL/GenBank/DDBJ whole genome shotgun (WGS) entry which is preliminary data.</text>
</comment>
<organism evidence="1 2">
    <name type="scientific">Xanthomonas vasicola</name>
    <dbReference type="NCBI Taxonomy" id="56459"/>
    <lineage>
        <taxon>Bacteria</taxon>
        <taxon>Pseudomonadati</taxon>
        <taxon>Pseudomonadota</taxon>
        <taxon>Gammaproteobacteria</taxon>
        <taxon>Lysobacterales</taxon>
        <taxon>Lysobacteraceae</taxon>
        <taxon>Xanthomonas</taxon>
    </lineage>
</organism>
<evidence type="ECO:0000313" key="1">
    <source>
        <dbReference type="EMBL" id="TWQ46625.1"/>
    </source>
</evidence>
<dbReference type="InterPro" id="IPR022385">
    <property type="entry name" value="Rhs_assc_core"/>
</dbReference>
<feature type="non-terminal residue" evidence="1">
    <location>
        <position position="1"/>
    </location>
</feature>
<gene>
    <name evidence="1" type="ORF">FQK01_24280</name>
</gene>
<dbReference type="RefSeq" id="WP_146470542.1">
    <property type="nucleotide sequence ID" value="NZ_VOCK01000170.1"/>
</dbReference>
<sequence length="337" mass="36791">ARQYTYDTSGRMTQARRAGAVTMNYRYNGRGEQVRRFLGTTNTYTLYDEAGHWLGDYDSNGAPKQQAIWLDDLPVGLLANANKLHYIEPDHLGSPRVVIDPTRDVAVWTWSLKGEAFGNTAPNQDPDGDGAALVLDMRFPGQRFDAASGLNQNYFRDYEAATGRYGQSDPIGLKGGMSSYSYVSGNPLIKFDPKGLLSFGPSCSNAQRIFISNEIVNLANEIKENTKPNCENGDCDLNAAADAMRFLAGASISCNYGAPCAVTTMPNYIYFYPPLIGAPDASKIANPDGACGCFRSVLFHEALHHALGWTTSEDTVRRETRKCISCGANYTEGGKPL</sequence>
<dbReference type="AlphaFoldDB" id="A0ABD7S327"/>
<dbReference type="Proteomes" id="UP000320455">
    <property type="component" value="Unassembled WGS sequence"/>
</dbReference>
<dbReference type="NCBIfam" id="TIGR03696">
    <property type="entry name" value="Rhs_assc_core"/>
    <property type="match status" value="1"/>
</dbReference>